<evidence type="ECO:0000256" key="5">
    <source>
        <dbReference type="ARBA" id="ARBA00022840"/>
    </source>
</evidence>
<dbReference type="Gene3D" id="3.30.930.10">
    <property type="entry name" value="Bira Bifunctional Protein, Domain 2"/>
    <property type="match status" value="1"/>
</dbReference>
<dbReference type="PANTHER" id="PTHR30073:SF5">
    <property type="entry name" value="ASPARTATE--AMMONIA LIGASE"/>
    <property type="match status" value="1"/>
</dbReference>
<dbReference type="VEuPathDB" id="TrichDB:TVAG_340510"/>
<dbReference type="Pfam" id="PF03590">
    <property type="entry name" value="AsnA"/>
    <property type="match status" value="1"/>
</dbReference>
<evidence type="ECO:0000256" key="6">
    <source>
        <dbReference type="ARBA" id="ARBA00022888"/>
    </source>
</evidence>
<dbReference type="KEGG" id="tva:4764755"/>
<evidence type="ECO:0000256" key="3">
    <source>
        <dbReference type="ARBA" id="ARBA00022605"/>
    </source>
</evidence>
<dbReference type="STRING" id="5722.A2EKG5"/>
<dbReference type="AlphaFoldDB" id="A2EKG5"/>
<dbReference type="InterPro" id="IPR006195">
    <property type="entry name" value="aa-tRNA-synth_II"/>
</dbReference>
<organism evidence="8 9">
    <name type="scientific">Trichomonas vaginalis (strain ATCC PRA-98 / G3)</name>
    <dbReference type="NCBI Taxonomy" id="412133"/>
    <lineage>
        <taxon>Eukaryota</taxon>
        <taxon>Metamonada</taxon>
        <taxon>Parabasalia</taxon>
        <taxon>Trichomonadida</taxon>
        <taxon>Trichomonadidae</taxon>
        <taxon>Trichomonas</taxon>
    </lineage>
</organism>
<dbReference type="InterPro" id="IPR004618">
    <property type="entry name" value="AsnA"/>
</dbReference>
<reference evidence="8" key="2">
    <citation type="journal article" date="2007" name="Science">
        <title>Draft genome sequence of the sexually transmitted pathogen Trichomonas vaginalis.</title>
        <authorList>
            <person name="Carlton J.M."/>
            <person name="Hirt R.P."/>
            <person name="Silva J.C."/>
            <person name="Delcher A.L."/>
            <person name="Schatz M."/>
            <person name="Zhao Q."/>
            <person name="Wortman J.R."/>
            <person name="Bidwell S.L."/>
            <person name="Alsmark U.C.M."/>
            <person name="Besteiro S."/>
            <person name="Sicheritz-Ponten T."/>
            <person name="Noel C.J."/>
            <person name="Dacks J.B."/>
            <person name="Foster P.G."/>
            <person name="Simillion C."/>
            <person name="Van de Peer Y."/>
            <person name="Miranda-Saavedra D."/>
            <person name="Barton G.J."/>
            <person name="Westrop G.D."/>
            <person name="Mueller S."/>
            <person name="Dessi D."/>
            <person name="Fiori P.L."/>
            <person name="Ren Q."/>
            <person name="Paulsen I."/>
            <person name="Zhang H."/>
            <person name="Bastida-Corcuera F.D."/>
            <person name="Simoes-Barbosa A."/>
            <person name="Brown M.T."/>
            <person name="Hayes R.D."/>
            <person name="Mukherjee M."/>
            <person name="Okumura C.Y."/>
            <person name="Schneider R."/>
            <person name="Smith A.J."/>
            <person name="Vanacova S."/>
            <person name="Villalvazo M."/>
            <person name="Haas B.J."/>
            <person name="Pertea M."/>
            <person name="Feldblyum T.V."/>
            <person name="Utterback T.R."/>
            <person name="Shu C.L."/>
            <person name="Osoegawa K."/>
            <person name="de Jong P.J."/>
            <person name="Hrdy I."/>
            <person name="Horvathova L."/>
            <person name="Zubacova Z."/>
            <person name="Dolezal P."/>
            <person name="Malik S.B."/>
            <person name="Logsdon J.M. Jr."/>
            <person name="Henze K."/>
            <person name="Gupta A."/>
            <person name="Wang C.C."/>
            <person name="Dunne R.L."/>
            <person name="Upcroft J.A."/>
            <person name="Upcroft P."/>
            <person name="White O."/>
            <person name="Salzberg S.L."/>
            <person name="Tang P."/>
            <person name="Chiu C.-H."/>
            <person name="Lee Y.-S."/>
            <person name="Embley T.M."/>
            <person name="Coombs G.H."/>
            <person name="Mottram J.C."/>
            <person name="Tachezy J."/>
            <person name="Fraser-Liggett C.M."/>
            <person name="Johnson P.J."/>
        </authorList>
    </citation>
    <scope>NUCLEOTIDE SEQUENCE [LARGE SCALE GENOMIC DNA]</scope>
    <source>
        <strain evidence="8">G3</strain>
    </source>
</reference>
<dbReference type="GO" id="GO:0005829">
    <property type="term" value="C:cytosol"/>
    <property type="evidence" value="ECO:0000318"/>
    <property type="project" value="GO_Central"/>
</dbReference>
<dbReference type="VEuPathDB" id="TrichDB:TVAGG3_0979560"/>
<proteinExistence type="predicted"/>
<dbReference type="PROSITE" id="PS50862">
    <property type="entry name" value="AA_TRNA_LIGASE_II"/>
    <property type="match status" value="1"/>
</dbReference>
<evidence type="ECO:0000313" key="9">
    <source>
        <dbReference type="Proteomes" id="UP000001542"/>
    </source>
</evidence>
<dbReference type="SUPFAM" id="SSF55681">
    <property type="entry name" value="Class II aaRS and biotin synthetases"/>
    <property type="match status" value="1"/>
</dbReference>
<protein>
    <recommendedName>
        <fullName evidence="7">Aminoacyl-transfer RNA synthetases class-II family profile domain-containing protein</fullName>
    </recommendedName>
</protein>
<reference evidence="8" key="1">
    <citation type="submission" date="2006-10" db="EMBL/GenBank/DDBJ databases">
        <authorList>
            <person name="Amadeo P."/>
            <person name="Zhao Q."/>
            <person name="Wortman J."/>
            <person name="Fraser-Liggett C."/>
            <person name="Carlton J."/>
        </authorList>
    </citation>
    <scope>NUCLEOTIDE SEQUENCE</scope>
    <source>
        <strain evidence="8">G3</strain>
    </source>
</reference>
<keyword evidence="5" id="KW-0067">ATP-binding</keyword>
<dbReference type="PANTHER" id="PTHR30073">
    <property type="entry name" value="ASPARTATE--AMMONIA LIGASE"/>
    <property type="match status" value="1"/>
</dbReference>
<keyword evidence="2" id="KW-0436">Ligase</keyword>
<keyword evidence="6" id="KW-0061">Asparagine biosynthesis</keyword>
<evidence type="ECO:0000256" key="1">
    <source>
        <dbReference type="ARBA" id="ARBA00022490"/>
    </source>
</evidence>
<keyword evidence="1" id="KW-0963">Cytoplasm</keyword>
<accession>A2EKG5</accession>
<keyword evidence="3" id="KW-0028">Amino-acid biosynthesis</keyword>
<evidence type="ECO:0000256" key="4">
    <source>
        <dbReference type="ARBA" id="ARBA00022741"/>
    </source>
</evidence>
<dbReference type="SMR" id="A2EKG5"/>
<feature type="domain" description="Aminoacyl-transfer RNA synthetases class-II family profile" evidence="7">
    <location>
        <begin position="17"/>
        <end position="313"/>
    </location>
</feature>
<dbReference type="Proteomes" id="UP000001542">
    <property type="component" value="Unassembled WGS sequence"/>
</dbReference>
<dbReference type="RefSeq" id="XP_001319096.1">
    <property type="nucleotide sequence ID" value="XM_001319061.1"/>
</dbReference>
<dbReference type="GO" id="GO:0006529">
    <property type="term" value="P:asparagine biosynthetic process"/>
    <property type="evidence" value="ECO:0000318"/>
    <property type="project" value="GO_Central"/>
</dbReference>
<dbReference type="InterPro" id="IPR045864">
    <property type="entry name" value="aa-tRNA-synth_II/BPL/LPL"/>
</dbReference>
<evidence type="ECO:0000259" key="7">
    <source>
        <dbReference type="PROSITE" id="PS50862"/>
    </source>
</evidence>
<dbReference type="OrthoDB" id="10260193at2759"/>
<dbReference type="OMA" id="QSRICMF"/>
<dbReference type="EMBL" id="DS113413">
    <property type="protein sequence ID" value="EAY06873.1"/>
    <property type="molecule type" value="Genomic_DNA"/>
</dbReference>
<sequence>MPPQQQYKSTLEEIEYIKYAFPRLLKERLGFIRVSSPIFLEKSSGLNDDLNGVEEKVSFTHKGKVMEVVQSLAKWKRVALKKYNIKALYADMNAIRKDENVDKTHSMYVDQWDWEMVEEQGPEHVVEVVNTIHSCIYDLETELLKFMYPNISDEELENKKIIPKTITFITSEALRKKYPNISARERENKIAKLHKAVFIQQIGKELGDGSIHDSRAPDYDDWDNNGDIIYWSDALNESLEISSMGYRVNKDTLVPQLQKVHAVDRLENPYCKMIMNDELPQTIGGGIGQSRLCMLLMQRKHISEVQSGYWDDPVADAL</sequence>
<evidence type="ECO:0000313" key="8">
    <source>
        <dbReference type="EMBL" id="EAY06873.1"/>
    </source>
</evidence>
<evidence type="ECO:0000256" key="2">
    <source>
        <dbReference type="ARBA" id="ARBA00022598"/>
    </source>
</evidence>
<gene>
    <name evidence="8" type="ORF">TVAG_340510</name>
</gene>
<dbReference type="GO" id="GO:0004071">
    <property type="term" value="F:aspartate-ammonia ligase activity"/>
    <property type="evidence" value="ECO:0000318"/>
    <property type="project" value="GO_Central"/>
</dbReference>
<dbReference type="eggNOG" id="ENOG502QTPF">
    <property type="taxonomic scope" value="Eukaryota"/>
</dbReference>
<keyword evidence="9" id="KW-1185">Reference proteome</keyword>
<dbReference type="InParanoid" id="A2EKG5"/>
<dbReference type="PIRSF" id="PIRSF001555">
    <property type="entry name" value="Asp_ammon_ligase"/>
    <property type="match status" value="1"/>
</dbReference>
<keyword evidence="4" id="KW-0547">Nucleotide-binding</keyword>
<dbReference type="GO" id="GO:0005524">
    <property type="term" value="F:ATP binding"/>
    <property type="evidence" value="ECO:0007669"/>
    <property type="project" value="UniProtKB-KW"/>
</dbReference>
<name>A2EKG5_TRIV3</name>